<proteinExistence type="predicted"/>
<gene>
    <name evidence="1" type="ORF">PIB30_093224</name>
</gene>
<reference evidence="1 2" key="1">
    <citation type="journal article" date="2023" name="Plants (Basel)">
        <title>Bridging the Gap: Combining Genomics and Transcriptomics Approaches to Understand Stylosanthes scabra, an Orphan Legume from the Brazilian Caatinga.</title>
        <authorList>
            <person name="Ferreira-Neto J.R.C."/>
            <person name="da Silva M.D."/>
            <person name="Binneck E."/>
            <person name="de Melo N.F."/>
            <person name="da Silva R.H."/>
            <person name="de Melo A.L.T.M."/>
            <person name="Pandolfi V."/>
            <person name="Bustamante F.O."/>
            <person name="Brasileiro-Vidal A.C."/>
            <person name="Benko-Iseppon A.M."/>
        </authorList>
    </citation>
    <scope>NUCLEOTIDE SEQUENCE [LARGE SCALE GENOMIC DNA]</scope>
    <source>
        <tissue evidence="1">Leaves</tissue>
    </source>
</reference>
<accession>A0ABU6VTK9</accession>
<organism evidence="1 2">
    <name type="scientific">Stylosanthes scabra</name>
    <dbReference type="NCBI Taxonomy" id="79078"/>
    <lineage>
        <taxon>Eukaryota</taxon>
        <taxon>Viridiplantae</taxon>
        <taxon>Streptophyta</taxon>
        <taxon>Embryophyta</taxon>
        <taxon>Tracheophyta</taxon>
        <taxon>Spermatophyta</taxon>
        <taxon>Magnoliopsida</taxon>
        <taxon>eudicotyledons</taxon>
        <taxon>Gunneridae</taxon>
        <taxon>Pentapetalae</taxon>
        <taxon>rosids</taxon>
        <taxon>fabids</taxon>
        <taxon>Fabales</taxon>
        <taxon>Fabaceae</taxon>
        <taxon>Papilionoideae</taxon>
        <taxon>50 kb inversion clade</taxon>
        <taxon>dalbergioids sensu lato</taxon>
        <taxon>Dalbergieae</taxon>
        <taxon>Pterocarpus clade</taxon>
        <taxon>Stylosanthes</taxon>
    </lineage>
</organism>
<dbReference type="EMBL" id="JASCZI010153010">
    <property type="protein sequence ID" value="MED6176955.1"/>
    <property type="molecule type" value="Genomic_DNA"/>
</dbReference>
<name>A0ABU6VTK9_9FABA</name>
<evidence type="ECO:0000313" key="1">
    <source>
        <dbReference type="EMBL" id="MED6176955.1"/>
    </source>
</evidence>
<dbReference type="Proteomes" id="UP001341840">
    <property type="component" value="Unassembled WGS sequence"/>
</dbReference>
<protein>
    <submittedName>
        <fullName evidence="1">Uncharacterized protein</fullName>
    </submittedName>
</protein>
<sequence>MVVMSRLLPDHVVQRLATGPGSGWLYNRPNELIGRRTDMHHMHLFDIGCECLCDSNRCFRCLYRTGNPVVGILIPYVSPIFQMQVHFWKICGVGKSSVEVLH</sequence>
<evidence type="ECO:0000313" key="2">
    <source>
        <dbReference type="Proteomes" id="UP001341840"/>
    </source>
</evidence>
<keyword evidence="2" id="KW-1185">Reference proteome</keyword>
<comment type="caution">
    <text evidence="1">The sequence shown here is derived from an EMBL/GenBank/DDBJ whole genome shotgun (WGS) entry which is preliminary data.</text>
</comment>